<comment type="caution">
    <text evidence="1">The sequence shown here is derived from an EMBL/GenBank/DDBJ whole genome shotgun (WGS) entry which is preliminary data.</text>
</comment>
<organism evidence="1 2">
    <name type="scientific">Dermacentor silvarum</name>
    <name type="common">Tick</name>
    <dbReference type="NCBI Taxonomy" id="543639"/>
    <lineage>
        <taxon>Eukaryota</taxon>
        <taxon>Metazoa</taxon>
        <taxon>Ecdysozoa</taxon>
        <taxon>Arthropoda</taxon>
        <taxon>Chelicerata</taxon>
        <taxon>Arachnida</taxon>
        <taxon>Acari</taxon>
        <taxon>Parasitiformes</taxon>
        <taxon>Ixodida</taxon>
        <taxon>Ixodoidea</taxon>
        <taxon>Ixodidae</taxon>
        <taxon>Rhipicephalinae</taxon>
        <taxon>Dermacentor</taxon>
    </lineage>
</organism>
<evidence type="ECO:0000313" key="1">
    <source>
        <dbReference type="EMBL" id="KAH7953018.1"/>
    </source>
</evidence>
<evidence type="ECO:0000313" key="2">
    <source>
        <dbReference type="Proteomes" id="UP000821865"/>
    </source>
</evidence>
<proteinExistence type="predicted"/>
<accession>A0ACB8CUU3</accession>
<reference evidence="1" key="1">
    <citation type="submission" date="2020-05" db="EMBL/GenBank/DDBJ databases">
        <title>Large-scale comparative analyses of tick genomes elucidate their genetic diversity and vector capacities.</title>
        <authorList>
            <person name="Jia N."/>
            <person name="Wang J."/>
            <person name="Shi W."/>
            <person name="Du L."/>
            <person name="Sun Y."/>
            <person name="Zhan W."/>
            <person name="Jiang J."/>
            <person name="Wang Q."/>
            <person name="Zhang B."/>
            <person name="Ji P."/>
            <person name="Sakyi L.B."/>
            <person name="Cui X."/>
            <person name="Yuan T."/>
            <person name="Jiang B."/>
            <person name="Yang W."/>
            <person name="Lam T.T.-Y."/>
            <person name="Chang Q."/>
            <person name="Ding S."/>
            <person name="Wang X."/>
            <person name="Zhu J."/>
            <person name="Ruan X."/>
            <person name="Zhao L."/>
            <person name="Wei J."/>
            <person name="Que T."/>
            <person name="Du C."/>
            <person name="Cheng J."/>
            <person name="Dai P."/>
            <person name="Han X."/>
            <person name="Huang E."/>
            <person name="Gao Y."/>
            <person name="Liu J."/>
            <person name="Shao H."/>
            <person name="Ye R."/>
            <person name="Li L."/>
            <person name="Wei W."/>
            <person name="Wang X."/>
            <person name="Wang C."/>
            <person name="Yang T."/>
            <person name="Huo Q."/>
            <person name="Li W."/>
            <person name="Guo W."/>
            <person name="Chen H."/>
            <person name="Zhou L."/>
            <person name="Ni X."/>
            <person name="Tian J."/>
            <person name="Zhou Y."/>
            <person name="Sheng Y."/>
            <person name="Liu T."/>
            <person name="Pan Y."/>
            <person name="Xia L."/>
            <person name="Li J."/>
            <person name="Zhao F."/>
            <person name="Cao W."/>
        </authorList>
    </citation>
    <scope>NUCLEOTIDE SEQUENCE</scope>
    <source>
        <strain evidence="1">Dsil-2018</strain>
    </source>
</reference>
<dbReference type="Proteomes" id="UP000821865">
    <property type="component" value="Chromosome 4"/>
</dbReference>
<dbReference type="EMBL" id="CM023473">
    <property type="protein sequence ID" value="KAH7953018.1"/>
    <property type="molecule type" value="Genomic_DNA"/>
</dbReference>
<keyword evidence="2" id="KW-1185">Reference proteome</keyword>
<name>A0ACB8CUU3_DERSI</name>
<sequence>MTEAVILAEQAGLFVYFITSDGAAWNRRKWTLMGIQATPPFTKSKVQHPVDPSRSLHFVSDFPHLVKCLRNGLLKSSFNTPAGEVSIRLMREALKLDGSNVTLQAMPRIRSCHTNPNNFEKMRVNYAFQLFGDTVLNGLRLYKTELEASWGSLEPVLTFFGMIRDLIEIMTSRFPAKALRPGSVAEDQLLSFLAYLTEWELHAGGQGGFLSTSTAVGLRHERKVAETLASSELPISRRQATVLVRTTGQRTTQGPQQLAVSRVPSRVQPGRSFSDAAGDRPARLPVEGNTSTPPPRSPSASPYSRDAVIALLTAALAFATEFLPQYCPARPLCAAALAAQRTLASHGS</sequence>
<gene>
    <name evidence="1" type="ORF">HPB49_003458</name>
</gene>
<protein>
    <submittedName>
        <fullName evidence="1">Uncharacterized protein</fullName>
    </submittedName>
</protein>